<name>A0A4Y1RQU0_PRUDU</name>
<gene>
    <name evidence="8" type="ORF">Prudu_018368</name>
</gene>
<organism evidence="8">
    <name type="scientific">Prunus dulcis</name>
    <name type="common">Almond</name>
    <name type="synonym">Amygdalus dulcis</name>
    <dbReference type="NCBI Taxonomy" id="3755"/>
    <lineage>
        <taxon>Eukaryota</taxon>
        <taxon>Viridiplantae</taxon>
        <taxon>Streptophyta</taxon>
        <taxon>Embryophyta</taxon>
        <taxon>Tracheophyta</taxon>
        <taxon>Spermatophyta</taxon>
        <taxon>Magnoliopsida</taxon>
        <taxon>eudicotyledons</taxon>
        <taxon>Gunneridae</taxon>
        <taxon>Pentapetalae</taxon>
        <taxon>rosids</taxon>
        <taxon>fabids</taxon>
        <taxon>Rosales</taxon>
        <taxon>Rosaceae</taxon>
        <taxon>Amygdaloideae</taxon>
        <taxon>Amygdaleae</taxon>
        <taxon>Prunus</taxon>
    </lineage>
</organism>
<feature type="region of interest" description="Disordered" evidence="7">
    <location>
        <begin position="435"/>
        <end position="456"/>
    </location>
</feature>
<feature type="region of interest" description="Disordered" evidence="7">
    <location>
        <begin position="635"/>
        <end position="668"/>
    </location>
</feature>
<dbReference type="PANTHER" id="PTHR31791:SF70">
    <property type="entry name" value="FRIGIDA-LIKE PROTEIN"/>
    <property type="match status" value="1"/>
</dbReference>
<sequence>MRKEAKLGLLPPQSSISSFKVKRQTQASDFRILLENENESSLTYRHCRFESLFSINTARRRRKMENLASGLKGPELKQSNLALQWKGLLGHIDTRFQKLQDQFDSERNSLQTRFQELQDQFDLEQNSPQARYQELEDREKELEEKKRLVEVEKLVKEKETKCDLIQKSIEEGTEKLCWVRKSLEERSIELEIKEEEVTGAQGELNAFREDIELNRRQLNAIRGSVEKEKNVLVLKQEGVKAAESNGAMVQSREKTIRETELKVKDYGLLKKSMEEWSCKLESKERELEGWVEKFELRNKQVESKFEELNLIHNRANEYLNEVEVQERQKHLDSEALEHSHGLEMKERQLEKQAKELELKQKQFDLMIQERQKELDSQEKDLDSQDKLLQEQAKEIELKQKQFDLMIQERQKHLESEEKLLQEQAKELELKQKQFDSTQKSMEANVPSSSSIQSSANRNGRDLQLLMNENLKRIDLVGREISGVLQASSDPAKLVLDAMQGFYPSNLNVDNQEFDYDLRVIRRSCLLLLQELKRFSPQINPHVRDEAMELAADWKARMKVATENWLEILGFLRLVSTYEFTTAYDAKELQTLLAIVVKQDQATEFCQAFGITNKAPVGNIVSLPVKIEEPECLPVRRASTSPSPNLQLSATTDARNLQGSPNEHLSGKQSRHTEMFDALQMSLNLAKLVLKLVQASLTEHWKIGHVGSKEVVMKKNIYILNDLTRVKPHVGLDVKKDAFVAAYGLLSTLNGDEIVKLLGMICQHAQALELREELGFADKIPDFVQDLIERKQLFEAVRLICTFKLIDTFQPVLLLKEYAEDAKRVRLYTKHIADFRAVVQCLKDNNLESDFLAKDVETEI</sequence>
<evidence type="ECO:0000256" key="6">
    <source>
        <dbReference type="SAM" id="Coils"/>
    </source>
</evidence>
<evidence type="ECO:0000313" key="8">
    <source>
        <dbReference type="EMBL" id="BBH06650.1"/>
    </source>
</evidence>
<evidence type="ECO:0000256" key="7">
    <source>
        <dbReference type="SAM" id="MobiDB-lite"/>
    </source>
</evidence>
<proteinExistence type="inferred from homology"/>
<evidence type="ECO:0000256" key="1">
    <source>
        <dbReference type="ARBA" id="ARBA00008956"/>
    </source>
</evidence>
<dbReference type="GO" id="GO:0009908">
    <property type="term" value="P:flower development"/>
    <property type="evidence" value="ECO:0007669"/>
    <property type="project" value="UniProtKB-KW"/>
</dbReference>
<feature type="coiled-coil region" evidence="6">
    <location>
        <begin position="100"/>
        <end position="152"/>
    </location>
</feature>
<keyword evidence="3 5" id="KW-0221">Differentiation</keyword>
<keyword evidence="2 5" id="KW-0217">Developmental protein</keyword>
<evidence type="ECO:0000256" key="5">
    <source>
        <dbReference type="RuleBase" id="RU364012"/>
    </source>
</evidence>
<dbReference type="Pfam" id="PF07899">
    <property type="entry name" value="Frigida"/>
    <property type="match status" value="2"/>
</dbReference>
<keyword evidence="4 5" id="KW-0287">Flowering</keyword>
<keyword evidence="6" id="KW-0175">Coiled coil</keyword>
<dbReference type="AlphaFoldDB" id="A0A4Y1RQU0"/>
<feature type="coiled-coil region" evidence="6">
    <location>
        <begin position="273"/>
        <end position="433"/>
    </location>
</feature>
<evidence type="ECO:0000256" key="3">
    <source>
        <dbReference type="ARBA" id="ARBA00022782"/>
    </source>
</evidence>
<protein>
    <recommendedName>
        <fullName evidence="5">FRIGIDA-like protein</fullName>
    </recommendedName>
</protein>
<dbReference type="GO" id="GO:0030154">
    <property type="term" value="P:cell differentiation"/>
    <property type="evidence" value="ECO:0007669"/>
    <property type="project" value="UniProtKB-KW"/>
</dbReference>
<dbReference type="InterPro" id="IPR012474">
    <property type="entry name" value="Frigida"/>
</dbReference>
<accession>A0A4Y1RQU0</accession>
<comment type="similarity">
    <text evidence="1 5">Belongs to the Frigida family.</text>
</comment>
<dbReference type="EMBL" id="AP019302">
    <property type="protein sequence ID" value="BBH06650.1"/>
    <property type="molecule type" value="Genomic_DNA"/>
</dbReference>
<feature type="compositionally biased region" description="Polar residues" evidence="7">
    <location>
        <begin position="637"/>
        <end position="662"/>
    </location>
</feature>
<evidence type="ECO:0000256" key="4">
    <source>
        <dbReference type="ARBA" id="ARBA00023089"/>
    </source>
</evidence>
<evidence type="ECO:0000256" key="2">
    <source>
        <dbReference type="ARBA" id="ARBA00022473"/>
    </source>
</evidence>
<reference evidence="8" key="1">
    <citation type="journal article" date="2019" name="Science">
        <title>Mutation of a bHLH transcription factor allowed almond domestication.</title>
        <authorList>
            <person name="Sanchez-Perez R."/>
            <person name="Pavan S."/>
            <person name="Mazzeo R."/>
            <person name="Moldovan C."/>
            <person name="Aiese Cigliano R."/>
            <person name="Del Cueto J."/>
            <person name="Ricciardi F."/>
            <person name="Lotti C."/>
            <person name="Ricciardi L."/>
            <person name="Dicenta F."/>
            <person name="Lopez-Marques R.L."/>
            <person name="Lindberg Moller B."/>
        </authorList>
    </citation>
    <scope>NUCLEOTIDE SEQUENCE</scope>
</reference>
<dbReference type="PANTHER" id="PTHR31791">
    <property type="entry name" value="FRIGIDA-LIKE PROTEIN 3-RELATED"/>
    <property type="match status" value="1"/>
</dbReference>